<dbReference type="InterPro" id="IPR008265">
    <property type="entry name" value="Lipase_GDSL_AS"/>
</dbReference>
<keyword evidence="3" id="KW-1185">Reference proteome</keyword>
<dbReference type="OrthoDB" id="9786188at2"/>
<protein>
    <submittedName>
        <fullName evidence="2">Arylesterase</fullName>
    </submittedName>
</protein>
<gene>
    <name evidence="2" type="ORF">CLG96_12450</name>
</gene>
<dbReference type="CDD" id="cd01822">
    <property type="entry name" value="Lysophospholipase_L1_like"/>
    <property type="match status" value="1"/>
</dbReference>
<dbReference type="PANTHER" id="PTHR30383:SF24">
    <property type="entry name" value="THIOESTERASE 1_PROTEASE 1_LYSOPHOSPHOLIPASE L1"/>
    <property type="match status" value="1"/>
</dbReference>
<proteinExistence type="predicted"/>
<organism evidence="2 3">
    <name type="scientific">Sphingomonas oleivorans</name>
    <dbReference type="NCBI Taxonomy" id="1735121"/>
    <lineage>
        <taxon>Bacteria</taxon>
        <taxon>Pseudomonadati</taxon>
        <taxon>Pseudomonadota</taxon>
        <taxon>Alphaproteobacteria</taxon>
        <taxon>Sphingomonadales</taxon>
        <taxon>Sphingomonadaceae</taxon>
        <taxon>Sphingomonas</taxon>
    </lineage>
</organism>
<dbReference type="PANTHER" id="PTHR30383">
    <property type="entry name" value="THIOESTERASE 1/PROTEASE 1/LYSOPHOSPHOLIPASE L1"/>
    <property type="match status" value="1"/>
</dbReference>
<feature type="domain" description="SGNH hydrolase-type esterase" evidence="1">
    <location>
        <begin position="46"/>
        <end position="208"/>
    </location>
</feature>
<dbReference type="GO" id="GO:0004622">
    <property type="term" value="F:phosphatidylcholine lysophospholipase activity"/>
    <property type="evidence" value="ECO:0007669"/>
    <property type="project" value="TreeGrafter"/>
</dbReference>
<dbReference type="SUPFAM" id="SSF52266">
    <property type="entry name" value="SGNH hydrolase"/>
    <property type="match status" value="1"/>
</dbReference>
<evidence type="ECO:0000313" key="3">
    <source>
        <dbReference type="Proteomes" id="UP000244162"/>
    </source>
</evidence>
<dbReference type="GO" id="GO:0006629">
    <property type="term" value="P:lipid metabolic process"/>
    <property type="evidence" value="ECO:0007669"/>
    <property type="project" value="InterPro"/>
</dbReference>
<dbReference type="EMBL" id="NWBU01000010">
    <property type="protein sequence ID" value="PTQ09957.1"/>
    <property type="molecule type" value="Genomic_DNA"/>
</dbReference>
<reference evidence="2 3" key="1">
    <citation type="submission" date="2017-09" db="EMBL/GenBank/DDBJ databases">
        <title>Sphingomonas panjinensis sp.nov., isolated from oil-contaminated soil.</title>
        <authorList>
            <person name="Wang L."/>
            <person name="Chen L."/>
        </authorList>
    </citation>
    <scope>NUCLEOTIDE SEQUENCE [LARGE SCALE GENOMIC DNA]</scope>
    <source>
        <strain evidence="2 3">FW-11</strain>
    </source>
</reference>
<dbReference type="InterPro" id="IPR051532">
    <property type="entry name" value="Ester_Hydrolysis_Enzymes"/>
</dbReference>
<dbReference type="Gene3D" id="3.40.50.1110">
    <property type="entry name" value="SGNH hydrolase"/>
    <property type="match status" value="1"/>
</dbReference>
<accession>A0A2T5FW04</accession>
<dbReference type="PROSITE" id="PS01098">
    <property type="entry name" value="LIPASE_GDSL_SER"/>
    <property type="match status" value="1"/>
</dbReference>
<sequence>MSSRWRFRVKGFPTAYGARRLLVHAAAFFALAGAVPAVAAEKLVLAFGDSLTAGYGLKPGQGFADQLQAALRRDGIAARVHNAGVSGDTTAGGKARLGWVLTGLKLKPDLAIVELGANDMLRGLPPEQARANLEAILAELQRRKIPVLLAGMLASPNLGADYRRRFDSIYPALARRYNVRLYPFFLNGVTGQPGMHIGDRMHPNMRGVAVIVKGILPQVKAGLGAK</sequence>
<dbReference type="InterPro" id="IPR013830">
    <property type="entry name" value="SGNH_hydro"/>
</dbReference>
<comment type="caution">
    <text evidence="2">The sequence shown here is derived from an EMBL/GenBank/DDBJ whole genome shotgun (WGS) entry which is preliminary data.</text>
</comment>
<name>A0A2T5FW04_9SPHN</name>
<dbReference type="Proteomes" id="UP000244162">
    <property type="component" value="Unassembled WGS sequence"/>
</dbReference>
<dbReference type="AlphaFoldDB" id="A0A2T5FW04"/>
<dbReference type="InterPro" id="IPR036514">
    <property type="entry name" value="SGNH_hydro_sf"/>
</dbReference>
<evidence type="ECO:0000259" key="1">
    <source>
        <dbReference type="Pfam" id="PF13472"/>
    </source>
</evidence>
<dbReference type="Pfam" id="PF13472">
    <property type="entry name" value="Lipase_GDSL_2"/>
    <property type="match status" value="1"/>
</dbReference>
<evidence type="ECO:0000313" key="2">
    <source>
        <dbReference type="EMBL" id="PTQ09957.1"/>
    </source>
</evidence>